<protein>
    <submittedName>
        <fullName evidence="5">Related to Putative lipase YDR444W</fullName>
    </submittedName>
</protein>
<feature type="compositionally biased region" description="Low complexity" evidence="3">
    <location>
        <begin position="11"/>
        <end position="24"/>
    </location>
</feature>
<dbReference type="SUPFAM" id="SSF53474">
    <property type="entry name" value="alpha/beta-Hydrolases"/>
    <property type="match status" value="1"/>
</dbReference>
<dbReference type="InterPro" id="IPR044294">
    <property type="entry name" value="Lipase-like"/>
</dbReference>
<gene>
    <name evidence="5" type="ORF">HGUI_02191</name>
</gene>
<feature type="compositionally biased region" description="Polar residues" evidence="3">
    <location>
        <begin position="1"/>
        <end position="10"/>
    </location>
</feature>
<comment type="similarity">
    <text evidence="1">Belongs to the putative lipase ROG1 family.</text>
</comment>
<dbReference type="AlphaFoldDB" id="A0A1L0CYL8"/>
<reference evidence="6" key="1">
    <citation type="submission" date="2016-11" db="EMBL/GenBank/DDBJ databases">
        <authorList>
            <person name="Guldener U."/>
        </authorList>
    </citation>
    <scope>NUCLEOTIDE SEQUENCE [LARGE SCALE GENOMIC DNA]</scope>
</reference>
<evidence type="ECO:0000313" key="6">
    <source>
        <dbReference type="Proteomes" id="UP000183365"/>
    </source>
</evidence>
<organism evidence="5 6">
    <name type="scientific">Hanseniaspora guilliermondii</name>
    <dbReference type="NCBI Taxonomy" id="56406"/>
    <lineage>
        <taxon>Eukaryota</taxon>
        <taxon>Fungi</taxon>
        <taxon>Dikarya</taxon>
        <taxon>Ascomycota</taxon>
        <taxon>Saccharomycotina</taxon>
        <taxon>Saccharomycetes</taxon>
        <taxon>Saccharomycodales</taxon>
        <taxon>Saccharomycodaceae</taxon>
        <taxon>Hanseniaspora</taxon>
    </lineage>
</organism>
<dbReference type="Proteomes" id="UP000183365">
    <property type="component" value="Unassembled WGS sequence"/>
</dbReference>
<dbReference type="InterPro" id="IPR007751">
    <property type="entry name" value="DUF676_lipase-like"/>
</dbReference>
<keyword evidence="2" id="KW-0443">Lipid metabolism</keyword>
<dbReference type="GO" id="GO:0047372">
    <property type="term" value="F:monoacylglycerol lipase activity"/>
    <property type="evidence" value="ECO:0007669"/>
    <property type="project" value="TreeGrafter"/>
</dbReference>
<evidence type="ECO:0000313" key="5">
    <source>
        <dbReference type="EMBL" id="SGZ39991.1"/>
    </source>
</evidence>
<proteinExistence type="inferred from homology"/>
<feature type="domain" description="DUF676" evidence="4">
    <location>
        <begin position="204"/>
        <end position="414"/>
    </location>
</feature>
<evidence type="ECO:0000256" key="3">
    <source>
        <dbReference type="SAM" id="MobiDB-lite"/>
    </source>
</evidence>
<dbReference type="PANTHER" id="PTHR12482:SF62">
    <property type="entry name" value="LIPASE ROG1-RELATED"/>
    <property type="match status" value="1"/>
</dbReference>
<dbReference type="Pfam" id="PF05057">
    <property type="entry name" value="DUF676"/>
    <property type="match status" value="1"/>
</dbReference>
<dbReference type="GO" id="GO:0016042">
    <property type="term" value="P:lipid catabolic process"/>
    <property type="evidence" value="ECO:0007669"/>
    <property type="project" value="UniProtKB-KW"/>
</dbReference>
<accession>A0A1L0CYL8</accession>
<evidence type="ECO:0000259" key="4">
    <source>
        <dbReference type="Pfam" id="PF05057"/>
    </source>
</evidence>
<dbReference type="EMBL" id="FQNF01000036">
    <property type="protein sequence ID" value="SGZ39991.1"/>
    <property type="molecule type" value="Genomic_DNA"/>
</dbReference>
<keyword evidence="2" id="KW-0442">Lipid degradation</keyword>
<dbReference type="InterPro" id="IPR029058">
    <property type="entry name" value="AB_hydrolase_fold"/>
</dbReference>
<dbReference type="OrthoDB" id="5368485at2759"/>
<sequence>MKNKNSIETLNTSGASSNKSSSSNLFRKSSKRISLYFDRDELRCGDVSRYTITYKKSKTLDTSINKLYFKLKNKMDLLLAPVFYLGPYSIYSDCRPYSFDEFKDYKSDDVIQFNPDIKPYQSFKGILTLNDGSLMESQDSDFHYYQWTIDAISQLSIHDSASIPYTLDIYSEAEDFDNVITENFSVEKTNADELWNLAPTVSKSDQIHLIIVTHGIFSNIGGDMLFIRDKLHQRSLEVNKNVIIRGYSGNVGKSYKGIEFLGKRLANYIMDIIDKENAKYKKNDSMGISELSFIAHSLGGCVQSYALAYIHAKDPHFFINHHIKLNNFITMASPMLGTAVEMPSYANFALGMGGLGKTGRDLSLKHKDFTDFSINKKENKPVLELVAQSRIFDVFAHRTTYANTLHDGIVPLRTSALLYLDWRALDKLYKLFKSNNMSFKKQNLEKIDKTMDSEIPKVSNIENHKHKKSNTNSNTHFASVFYNQDENKGKNKRNKYQRLQTIDNSSSNTTLQASDEIPKETEEIHFQPPPKPSALIAAANLVFAKLPTQDYIHSVASRQTDVVLHDKVYKPQEIPKAHYENRPTWKKIIYPNDKKFRKEERIARYWHKDKDWRKVLVVLKGDAHNDIVVRRRFVNLYGAVAVQHLIDEHFS</sequence>
<name>A0A1L0CYL8_9ASCO</name>
<keyword evidence="6" id="KW-1185">Reference proteome</keyword>
<dbReference type="VEuPathDB" id="FungiDB:HGUI_02191"/>
<feature type="region of interest" description="Disordered" evidence="3">
    <location>
        <begin position="1"/>
        <end position="24"/>
    </location>
</feature>
<dbReference type="Gene3D" id="3.40.50.1820">
    <property type="entry name" value="alpha/beta hydrolase"/>
    <property type="match status" value="1"/>
</dbReference>
<evidence type="ECO:0000256" key="2">
    <source>
        <dbReference type="ARBA" id="ARBA00022963"/>
    </source>
</evidence>
<dbReference type="InterPro" id="IPR016445">
    <property type="entry name" value="Rog1_fam"/>
</dbReference>
<dbReference type="PIRSF" id="PIRSF005412">
    <property type="entry name" value="UCP005412_abhydr"/>
    <property type="match status" value="1"/>
</dbReference>
<evidence type="ECO:0000256" key="1">
    <source>
        <dbReference type="ARBA" id="ARBA00007920"/>
    </source>
</evidence>
<dbReference type="PANTHER" id="PTHR12482">
    <property type="entry name" value="LIPASE ROG1-RELATED-RELATED"/>
    <property type="match status" value="1"/>
</dbReference>